<protein>
    <recommendedName>
        <fullName evidence="1">TAP-C domain-containing protein</fullName>
    </recommendedName>
</protein>
<dbReference type="EMBL" id="KV965020">
    <property type="protein sequence ID" value="PIO15806.1"/>
    <property type="molecule type" value="Genomic_DNA"/>
</dbReference>
<dbReference type="PANTHER" id="PTHR10662">
    <property type="entry name" value="NUCLEAR RNA EXPORT FACTOR"/>
    <property type="match status" value="1"/>
</dbReference>
<gene>
    <name evidence="2" type="ORF">AB205_0120330</name>
</gene>
<dbReference type="InterPro" id="IPR005637">
    <property type="entry name" value="TAP_C_dom"/>
</dbReference>
<evidence type="ECO:0000313" key="3">
    <source>
        <dbReference type="Proteomes" id="UP000228934"/>
    </source>
</evidence>
<dbReference type="SMART" id="SM00804">
    <property type="entry name" value="TAP_C"/>
    <property type="match status" value="3"/>
</dbReference>
<dbReference type="GO" id="GO:0016973">
    <property type="term" value="P:poly(A)+ mRNA export from nucleus"/>
    <property type="evidence" value="ECO:0007669"/>
    <property type="project" value="TreeGrafter"/>
</dbReference>
<dbReference type="PROSITE" id="PS51281">
    <property type="entry name" value="TAP_C"/>
    <property type="match status" value="3"/>
</dbReference>
<dbReference type="Gene3D" id="1.10.8.10">
    <property type="entry name" value="DNA helicase RuvA subunit, C-terminal domain"/>
    <property type="match status" value="3"/>
</dbReference>
<dbReference type="CDD" id="cd14342">
    <property type="entry name" value="UBA_TAP-C"/>
    <property type="match status" value="1"/>
</dbReference>
<dbReference type="OrthoDB" id="25872at2759"/>
<dbReference type="Proteomes" id="UP000228934">
    <property type="component" value="Unassembled WGS sequence"/>
</dbReference>
<feature type="domain" description="TAP-C" evidence="1">
    <location>
        <begin position="83"/>
        <end position="138"/>
    </location>
</feature>
<dbReference type="SUPFAM" id="SSF46934">
    <property type="entry name" value="UBA-like"/>
    <property type="match status" value="3"/>
</dbReference>
<dbReference type="InterPro" id="IPR030217">
    <property type="entry name" value="NXF_fam"/>
</dbReference>
<dbReference type="GO" id="GO:0005634">
    <property type="term" value="C:nucleus"/>
    <property type="evidence" value="ECO:0007669"/>
    <property type="project" value="InterPro"/>
</dbReference>
<dbReference type="Pfam" id="PF03943">
    <property type="entry name" value="TAP_C"/>
    <property type="match status" value="3"/>
</dbReference>
<sequence>MKAEDKIPRHFFLNMGKLESIHDELRDKFIEVTGMFEEYADKCLRENNWDWAQSLNAFNFLNSEGQIPPQCFYRHEGQTIFPSNKNMMVFEFASMTNMCPQWAEKCLSDMKWSWQDAEAIFKKMKIENQIPEDFFYSTNGDYDLDGPNAAADFIKKFSIRSGLTEDWARKILEDAQWNYNQARRDFAYMKDIPEDAFIP</sequence>
<dbReference type="AlphaFoldDB" id="A0A2G9QJS5"/>
<proteinExistence type="predicted"/>
<dbReference type="PANTHER" id="PTHR10662:SF22">
    <property type="entry name" value="NUCLEAR RNA EXPORT FACTOR 1"/>
    <property type="match status" value="1"/>
</dbReference>
<organism evidence="2 3">
    <name type="scientific">Aquarana catesbeiana</name>
    <name type="common">American bullfrog</name>
    <name type="synonym">Rana catesbeiana</name>
    <dbReference type="NCBI Taxonomy" id="8400"/>
    <lineage>
        <taxon>Eukaryota</taxon>
        <taxon>Metazoa</taxon>
        <taxon>Chordata</taxon>
        <taxon>Craniata</taxon>
        <taxon>Vertebrata</taxon>
        <taxon>Euteleostomi</taxon>
        <taxon>Amphibia</taxon>
        <taxon>Batrachia</taxon>
        <taxon>Anura</taxon>
        <taxon>Neobatrachia</taxon>
        <taxon>Ranoidea</taxon>
        <taxon>Ranidae</taxon>
        <taxon>Aquarana</taxon>
    </lineage>
</organism>
<feature type="domain" description="TAP-C" evidence="1">
    <location>
        <begin position="20"/>
        <end position="75"/>
    </location>
</feature>
<accession>A0A2G9QJS5</accession>
<dbReference type="GO" id="GO:0003723">
    <property type="term" value="F:RNA binding"/>
    <property type="evidence" value="ECO:0007669"/>
    <property type="project" value="TreeGrafter"/>
</dbReference>
<evidence type="ECO:0000313" key="2">
    <source>
        <dbReference type="EMBL" id="PIO15806.1"/>
    </source>
</evidence>
<reference evidence="3" key="1">
    <citation type="journal article" date="2017" name="Nat. Commun.">
        <title>The North American bullfrog draft genome provides insight into hormonal regulation of long noncoding RNA.</title>
        <authorList>
            <person name="Hammond S.A."/>
            <person name="Warren R.L."/>
            <person name="Vandervalk B.P."/>
            <person name="Kucuk E."/>
            <person name="Khan H."/>
            <person name="Gibb E.A."/>
            <person name="Pandoh P."/>
            <person name="Kirk H."/>
            <person name="Zhao Y."/>
            <person name="Jones M."/>
            <person name="Mungall A.J."/>
            <person name="Coope R."/>
            <person name="Pleasance S."/>
            <person name="Moore R.A."/>
            <person name="Holt R.A."/>
            <person name="Round J.M."/>
            <person name="Ohora S."/>
            <person name="Walle B.V."/>
            <person name="Veldhoen N."/>
            <person name="Helbing C.C."/>
            <person name="Birol I."/>
        </authorList>
    </citation>
    <scope>NUCLEOTIDE SEQUENCE [LARGE SCALE GENOMIC DNA]</scope>
</reference>
<evidence type="ECO:0000259" key="1">
    <source>
        <dbReference type="PROSITE" id="PS51281"/>
    </source>
</evidence>
<name>A0A2G9QJS5_AQUCT</name>
<feature type="domain" description="TAP-C" evidence="1">
    <location>
        <begin position="148"/>
        <end position="199"/>
    </location>
</feature>
<dbReference type="InterPro" id="IPR009060">
    <property type="entry name" value="UBA-like_sf"/>
</dbReference>
<keyword evidence="3" id="KW-1185">Reference proteome</keyword>